<evidence type="ECO:0000313" key="3">
    <source>
        <dbReference type="Proteomes" id="UP000266841"/>
    </source>
</evidence>
<sequence length="135" mass="14155">MGSPSSPSSGGGTRGAADEGEGRRRENDAAPDTVPPEHDIDGAKRYAPSRRGAAAAVHITAEDGAASNMAYRIDGSYLEGGQVRGERGRSRDQLWRTLNVCGDNGNELSTGQLGVALLDGQLSFTRRGIEDTPTK</sequence>
<organism evidence="2 3">
    <name type="scientific">Thalassiosira oceanica</name>
    <name type="common">Marine diatom</name>
    <dbReference type="NCBI Taxonomy" id="159749"/>
    <lineage>
        <taxon>Eukaryota</taxon>
        <taxon>Sar</taxon>
        <taxon>Stramenopiles</taxon>
        <taxon>Ochrophyta</taxon>
        <taxon>Bacillariophyta</taxon>
        <taxon>Coscinodiscophyceae</taxon>
        <taxon>Thalassiosirophycidae</taxon>
        <taxon>Thalassiosirales</taxon>
        <taxon>Thalassiosiraceae</taxon>
        <taxon>Thalassiosira</taxon>
    </lineage>
</organism>
<feature type="compositionally biased region" description="Basic and acidic residues" evidence="1">
    <location>
        <begin position="16"/>
        <end position="28"/>
    </location>
</feature>
<dbReference type="Proteomes" id="UP000266841">
    <property type="component" value="Unassembled WGS sequence"/>
</dbReference>
<feature type="region of interest" description="Disordered" evidence="1">
    <location>
        <begin position="1"/>
        <end position="52"/>
    </location>
</feature>
<evidence type="ECO:0000256" key="1">
    <source>
        <dbReference type="SAM" id="MobiDB-lite"/>
    </source>
</evidence>
<proteinExistence type="predicted"/>
<feature type="compositionally biased region" description="Basic and acidic residues" evidence="1">
    <location>
        <begin position="35"/>
        <end position="44"/>
    </location>
</feature>
<dbReference type="AlphaFoldDB" id="K0RD26"/>
<protein>
    <submittedName>
        <fullName evidence="2">Uncharacterized protein</fullName>
    </submittedName>
</protein>
<keyword evidence="3" id="KW-1185">Reference proteome</keyword>
<comment type="caution">
    <text evidence="2">The sequence shown here is derived from an EMBL/GenBank/DDBJ whole genome shotgun (WGS) entry which is preliminary data.</text>
</comment>
<accession>K0RD26</accession>
<evidence type="ECO:0000313" key="2">
    <source>
        <dbReference type="EMBL" id="EJK50144.1"/>
    </source>
</evidence>
<reference evidence="2 3" key="1">
    <citation type="journal article" date="2012" name="Genome Biol.">
        <title>Genome and low-iron response of an oceanic diatom adapted to chronic iron limitation.</title>
        <authorList>
            <person name="Lommer M."/>
            <person name="Specht M."/>
            <person name="Roy A.S."/>
            <person name="Kraemer L."/>
            <person name="Andreson R."/>
            <person name="Gutowska M.A."/>
            <person name="Wolf J."/>
            <person name="Bergner S.V."/>
            <person name="Schilhabel M.B."/>
            <person name="Klostermeier U.C."/>
            <person name="Beiko R.G."/>
            <person name="Rosenstiel P."/>
            <person name="Hippler M."/>
            <person name="Laroche J."/>
        </authorList>
    </citation>
    <scope>NUCLEOTIDE SEQUENCE [LARGE SCALE GENOMIC DNA]</scope>
    <source>
        <strain evidence="2 3">CCMP1005</strain>
    </source>
</reference>
<dbReference type="EMBL" id="AGNL01044159">
    <property type="protein sequence ID" value="EJK50144.1"/>
    <property type="molecule type" value="Genomic_DNA"/>
</dbReference>
<gene>
    <name evidence="2" type="ORF">THAOC_30919</name>
</gene>
<name>K0RD26_THAOC</name>